<comment type="similarity">
    <text evidence="1">Belongs to the CFAP97 family.</text>
</comment>
<dbReference type="EnsemblMetazoa" id="Aqu2.1.35978_001">
    <property type="protein sequence ID" value="Aqu2.1.35978_001"/>
    <property type="gene ID" value="Aqu2.1.35978"/>
</dbReference>
<accession>A0A1X7V7M1</accession>
<evidence type="ECO:0000313" key="2">
    <source>
        <dbReference type="EnsemblMetazoa" id="Aqu2.1.35978_001"/>
    </source>
</evidence>
<dbReference type="eggNOG" id="ENOG502RZE9">
    <property type="taxonomic scope" value="Eukaryota"/>
</dbReference>
<dbReference type="PANTHER" id="PTHR33768">
    <property type="entry name" value="MIP11318P"/>
    <property type="match status" value="1"/>
</dbReference>
<reference evidence="3" key="1">
    <citation type="journal article" date="2010" name="Nature">
        <title>The Amphimedon queenslandica genome and the evolution of animal complexity.</title>
        <authorList>
            <person name="Srivastava M."/>
            <person name="Simakov O."/>
            <person name="Chapman J."/>
            <person name="Fahey B."/>
            <person name="Gauthier M.E."/>
            <person name="Mitros T."/>
            <person name="Richards G.S."/>
            <person name="Conaco C."/>
            <person name="Dacre M."/>
            <person name="Hellsten U."/>
            <person name="Larroux C."/>
            <person name="Putnam N.H."/>
            <person name="Stanke M."/>
            <person name="Adamska M."/>
            <person name="Darling A."/>
            <person name="Degnan S.M."/>
            <person name="Oakley T.H."/>
            <person name="Plachetzki D.C."/>
            <person name="Zhai Y."/>
            <person name="Adamski M."/>
            <person name="Calcino A."/>
            <person name="Cummins S.F."/>
            <person name="Goodstein D.M."/>
            <person name="Harris C."/>
            <person name="Jackson D.J."/>
            <person name="Leys S.P."/>
            <person name="Shu S."/>
            <person name="Woodcroft B.J."/>
            <person name="Vervoort M."/>
            <person name="Kosik K.S."/>
            <person name="Manning G."/>
            <person name="Degnan B.M."/>
            <person name="Rokhsar D.S."/>
        </authorList>
    </citation>
    <scope>NUCLEOTIDE SEQUENCE [LARGE SCALE GENOMIC DNA]</scope>
</reference>
<organism evidence="2">
    <name type="scientific">Amphimedon queenslandica</name>
    <name type="common">Sponge</name>
    <dbReference type="NCBI Taxonomy" id="400682"/>
    <lineage>
        <taxon>Eukaryota</taxon>
        <taxon>Metazoa</taxon>
        <taxon>Porifera</taxon>
        <taxon>Demospongiae</taxon>
        <taxon>Heteroscleromorpha</taxon>
        <taxon>Haplosclerida</taxon>
        <taxon>Niphatidae</taxon>
        <taxon>Amphimedon</taxon>
    </lineage>
</organism>
<dbReference type="InterPro" id="IPR038792">
    <property type="entry name" value="CFAP97D1/2"/>
</dbReference>
<evidence type="ECO:0008006" key="4">
    <source>
        <dbReference type="Google" id="ProtNLM"/>
    </source>
</evidence>
<dbReference type="InterPro" id="IPR029488">
    <property type="entry name" value="Hmw/CFAP97"/>
</dbReference>
<dbReference type="EnsemblMetazoa" id="XM_011404702.2">
    <property type="protein sequence ID" value="XP_011403004.2"/>
    <property type="gene ID" value="LOC105312228"/>
</dbReference>
<protein>
    <recommendedName>
        <fullName evidence="4">Cilia- and flagella-associated protein 97</fullName>
    </recommendedName>
</protein>
<name>A0A1X7V7M1_AMPQE</name>
<keyword evidence="3" id="KW-1185">Reference proteome</keyword>
<reference evidence="2" key="2">
    <citation type="submission" date="2017-05" db="UniProtKB">
        <authorList>
            <consortium name="EnsemblMetazoa"/>
        </authorList>
    </citation>
    <scope>IDENTIFICATION</scope>
</reference>
<dbReference type="AlphaFoldDB" id="A0A1X7V7M1"/>
<evidence type="ECO:0000313" key="3">
    <source>
        <dbReference type="Proteomes" id="UP000007879"/>
    </source>
</evidence>
<gene>
    <name evidence="2" type="primary">105312228</name>
</gene>
<dbReference type="Proteomes" id="UP000007879">
    <property type="component" value="Unassembled WGS sequence"/>
</dbReference>
<dbReference type="KEGG" id="aqu:105312228"/>
<proteinExistence type="inferred from homology"/>
<evidence type="ECO:0000256" key="1">
    <source>
        <dbReference type="ARBA" id="ARBA00008315"/>
    </source>
</evidence>
<dbReference type="PANTHER" id="PTHR33768:SF3">
    <property type="entry name" value="MIP11318P"/>
    <property type="match status" value="1"/>
</dbReference>
<dbReference type="STRING" id="400682.A0A1X7V7M1"/>
<dbReference type="OrthoDB" id="2163395at2759"/>
<dbReference type="InParanoid" id="A0A1X7V7M1"/>
<sequence length="241" mass="28428">MKFLLTMATVQGLDKYTKMAYAGSHSTSLPACNRLLERKWNDKKLHDLQQRLRSTRSTVDNKAPKDYQHIRQNRKKAQLEEERMAVIQRHNDQLLQKMDTIMHTTGRVDHRNMDWKPKRSLNFFKKNEEISRVMKENQTLLKRIQGARPQYSIQNWELDFQRHRSMSKNISLLPPVKPQVRTRAKTLPCELEMSAGRVKLPPINSHTSRPETEYSDIQEEIIDVEQPITELKSQQQQSNVL</sequence>
<dbReference type="Pfam" id="PF13879">
    <property type="entry name" value="Hmw_CFAP97"/>
    <property type="match status" value="1"/>
</dbReference>